<evidence type="ECO:0000313" key="2">
    <source>
        <dbReference type="EMBL" id="KAA1101183.1"/>
    </source>
</evidence>
<feature type="region of interest" description="Disordered" evidence="1">
    <location>
        <begin position="1"/>
        <end position="20"/>
    </location>
</feature>
<dbReference type="AlphaFoldDB" id="A0A5B0PJS5"/>
<dbReference type="PANTHER" id="PTHR33324:SF2">
    <property type="entry name" value="MYB_SANT-LIKE DNA-BINDING DOMAIN-CONTAINING PROTEIN"/>
    <property type="match status" value="1"/>
</dbReference>
<evidence type="ECO:0000256" key="1">
    <source>
        <dbReference type="SAM" id="MobiDB-lite"/>
    </source>
</evidence>
<reference evidence="2 3" key="1">
    <citation type="submission" date="2019-05" db="EMBL/GenBank/DDBJ databases">
        <title>Emergence of the Ug99 lineage of the wheat stem rust pathogen through somatic hybridization.</title>
        <authorList>
            <person name="Li F."/>
            <person name="Upadhyaya N.M."/>
            <person name="Sperschneider J."/>
            <person name="Matny O."/>
            <person name="Nguyen-Phuc H."/>
            <person name="Mago R."/>
            <person name="Raley C."/>
            <person name="Miller M.E."/>
            <person name="Silverstein K.A.T."/>
            <person name="Henningsen E."/>
            <person name="Hirsch C.D."/>
            <person name="Visser B."/>
            <person name="Pretorius Z.A."/>
            <person name="Steffenson B.J."/>
            <person name="Schwessinger B."/>
            <person name="Dodds P.N."/>
            <person name="Figueroa M."/>
        </authorList>
    </citation>
    <scope>NUCLEOTIDE SEQUENCE [LARGE SCALE GENOMIC DNA]</scope>
    <source>
        <strain evidence="2">21-0</strain>
    </source>
</reference>
<name>A0A5B0PJS5_PUCGR</name>
<evidence type="ECO:0000313" key="3">
    <source>
        <dbReference type="Proteomes" id="UP000324748"/>
    </source>
</evidence>
<protein>
    <submittedName>
        <fullName evidence="2">Uncharacterized protein</fullName>
    </submittedName>
</protein>
<dbReference type="EMBL" id="VSWC01000053">
    <property type="protein sequence ID" value="KAA1101183.1"/>
    <property type="molecule type" value="Genomic_DNA"/>
</dbReference>
<comment type="caution">
    <text evidence="2">The sequence shown here is derived from an EMBL/GenBank/DDBJ whole genome shotgun (WGS) entry which is preliminary data.</text>
</comment>
<feature type="compositionally biased region" description="Polar residues" evidence="1">
    <location>
        <begin position="1"/>
        <end position="14"/>
    </location>
</feature>
<accession>A0A5B0PJS5</accession>
<proteinExistence type="predicted"/>
<gene>
    <name evidence="2" type="ORF">PGT21_010109</name>
</gene>
<organism evidence="2 3">
    <name type="scientific">Puccinia graminis f. sp. tritici</name>
    <dbReference type="NCBI Taxonomy" id="56615"/>
    <lineage>
        <taxon>Eukaryota</taxon>
        <taxon>Fungi</taxon>
        <taxon>Dikarya</taxon>
        <taxon>Basidiomycota</taxon>
        <taxon>Pucciniomycotina</taxon>
        <taxon>Pucciniomycetes</taxon>
        <taxon>Pucciniales</taxon>
        <taxon>Pucciniaceae</taxon>
        <taxon>Puccinia</taxon>
    </lineage>
</organism>
<dbReference type="Proteomes" id="UP000324748">
    <property type="component" value="Unassembled WGS sequence"/>
</dbReference>
<sequence>MPSSSRSRAWTNDGASGGPDSISIILLWLKTDDNYQRWSSGDNKVLLYREILAVFLSNGIEHRTWSGKKGNIYKLHGMMLIPSHYAIQM</sequence>
<dbReference type="OrthoDB" id="99690at2759"/>
<dbReference type="PANTHER" id="PTHR33324">
    <property type="entry name" value="EXPRESSED PROTEIN"/>
    <property type="match status" value="1"/>
</dbReference>
<keyword evidence="3" id="KW-1185">Reference proteome</keyword>